<evidence type="ECO:0000313" key="4">
    <source>
        <dbReference type="Proteomes" id="UP001190700"/>
    </source>
</evidence>
<evidence type="ECO:0000256" key="1">
    <source>
        <dbReference type="SAM" id="MobiDB-lite"/>
    </source>
</evidence>
<protein>
    <recommendedName>
        <fullName evidence="2">CRIB domain-containing protein</fullName>
    </recommendedName>
</protein>
<sequence length="263" mass="28708">MPPLVISSIFGDTVGTLGEKRGSLTKSAFNDNSTYTNSLLQQISSLQQQLALSESGKWSDMQQLTYLRWVNACLRFELVRYVKEAEEAGTEAGAEDDETKKFGNSALDLSSSFDPRSHNLARALLQKYSDERKAEECGEDDDDDALLASPDSGSGSEKKKKKKKGRKSAFGSLKKLAFWKSSSSSGPEEDDWSGDGELSIGAPQDFKHTLHIGQEHLPAGPRKRAGSKFGGRPSILVEMASQLGSCTYDDLPFYALLWGAVPL</sequence>
<feature type="region of interest" description="Disordered" evidence="1">
    <location>
        <begin position="181"/>
        <end position="200"/>
    </location>
</feature>
<reference evidence="3 4" key="1">
    <citation type="journal article" date="2015" name="Genome Biol. Evol.">
        <title>Comparative Genomics of a Bacterivorous Green Alga Reveals Evolutionary Causalities and Consequences of Phago-Mixotrophic Mode of Nutrition.</title>
        <authorList>
            <person name="Burns J.A."/>
            <person name="Paasch A."/>
            <person name="Narechania A."/>
            <person name="Kim E."/>
        </authorList>
    </citation>
    <scope>NUCLEOTIDE SEQUENCE [LARGE SCALE GENOMIC DNA]</scope>
    <source>
        <strain evidence="3 4">PLY_AMNH</strain>
    </source>
</reference>
<evidence type="ECO:0000313" key="3">
    <source>
        <dbReference type="EMBL" id="KAK3259118.1"/>
    </source>
</evidence>
<name>A0AAE0FG70_9CHLO</name>
<comment type="caution">
    <text evidence="3">The sequence shown here is derived from an EMBL/GenBank/DDBJ whole genome shotgun (WGS) entry which is preliminary data.</text>
</comment>
<dbReference type="AlphaFoldDB" id="A0AAE0FG70"/>
<gene>
    <name evidence="3" type="ORF">CYMTET_31872</name>
</gene>
<dbReference type="InterPro" id="IPR000095">
    <property type="entry name" value="CRIB_dom"/>
</dbReference>
<dbReference type="Proteomes" id="UP001190700">
    <property type="component" value="Unassembled WGS sequence"/>
</dbReference>
<feature type="region of interest" description="Disordered" evidence="1">
    <location>
        <begin position="134"/>
        <end position="166"/>
    </location>
</feature>
<feature type="compositionally biased region" description="Low complexity" evidence="1">
    <location>
        <begin position="146"/>
        <end position="155"/>
    </location>
</feature>
<dbReference type="PROSITE" id="PS50108">
    <property type="entry name" value="CRIB"/>
    <property type="match status" value="1"/>
</dbReference>
<proteinExistence type="predicted"/>
<feature type="domain" description="CRIB" evidence="2">
    <location>
        <begin position="200"/>
        <end position="213"/>
    </location>
</feature>
<accession>A0AAE0FG70</accession>
<keyword evidence="4" id="KW-1185">Reference proteome</keyword>
<dbReference type="EMBL" id="LGRX02018976">
    <property type="protein sequence ID" value="KAK3259118.1"/>
    <property type="molecule type" value="Genomic_DNA"/>
</dbReference>
<evidence type="ECO:0000259" key="2">
    <source>
        <dbReference type="PROSITE" id="PS50108"/>
    </source>
</evidence>
<organism evidence="3 4">
    <name type="scientific">Cymbomonas tetramitiformis</name>
    <dbReference type="NCBI Taxonomy" id="36881"/>
    <lineage>
        <taxon>Eukaryota</taxon>
        <taxon>Viridiplantae</taxon>
        <taxon>Chlorophyta</taxon>
        <taxon>Pyramimonadophyceae</taxon>
        <taxon>Pyramimonadales</taxon>
        <taxon>Pyramimonadaceae</taxon>
        <taxon>Cymbomonas</taxon>
    </lineage>
</organism>